<keyword evidence="2" id="KW-0808">Transferase</keyword>
<dbReference type="GO" id="GO:0016798">
    <property type="term" value="F:hydrolase activity, acting on glycosyl bonds"/>
    <property type="evidence" value="ECO:0007669"/>
    <property type="project" value="UniProtKB-KW"/>
</dbReference>
<evidence type="ECO:0000256" key="2">
    <source>
        <dbReference type="ARBA" id="ARBA00022679"/>
    </source>
</evidence>
<gene>
    <name evidence="4" type="ordered locus">Caci_7534</name>
</gene>
<dbReference type="STRING" id="479433.Caci_7534"/>
<dbReference type="PIRSF" id="PIRSF016202">
    <property type="entry name" value="PH1107"/>
    <property type="match status" value="1"/>
</dbReference>
<proteinExistence type="inferred from homology"/>
<name>C7QB68_CATAD</name>
<evidence type="ECO:0000313" key="4">
    <source>
        <dbReference type="EMBL" id="ACU76359.1"/>
    </source>
</evidence>
<organism evidence="4 5">
    <name type="scientific">Catenulispora acidiphila (strain DSM 44928 / JCM 14897 / NBRC 102108 / NRRL B-24433 / ID139908)</name>
    <dbReference type="NCBI Taxonomy" id="479433"/>
    <lineage>
        <taxon>Bacteria</taxon>
        <taxon>Bacillati</taxon>
        <taxon>Actinomycetota</taxon>
        <taxon>Actinomycetes</taxon>
        <taxon>Catenulisporales</taxon>
        <taxon>Catenulisporaceae</taxon>
        <taxon>Catenulispora</taxon>
    </lineage>
</organism>
<evidence type="ECO:0000256" key="3">
    <source>
        <dbReference type="ARBA" id="ARBA00024356"/>
    </source>
</evidence>
<dbReference type="EMBL" id="CP001700">
    <property type="protein sequence ID" value="ACU76359.1"/>
    <property type="molecule type" value="Genomic_DNA"/>
</dbReference>
<dbReference type="KEGG" id="cai:Caci_7534"/>
<protein>
    <submittedName>
        <fullName evidence="4">Glycosidase PH1107-related</fullName>
    </submittedName>
</protein>
<dbReference type="SUPFAM" id="SSF75005">
    <property type="entry name" value="Arabinanase/levansucrase/invertase"/>
    <property type="match status" value="1"/>
</dbReference>
<dbReference type="InterPro" id="IPR007184">
    <property type="entry name" value="Mannoside_phosphorylase"/>
</dbReference>
<dbReference type="HOGENOM" id="CLU_046648_0_0_11"/>
<evidence type="ECO:0000313" key="5">
    <source>
        <dbReference type="Proteomes" id="UP000000851"/>
    </source>
</evidence>
<dbReference type="Proteomes" id="UP000000851">
    <property type="component" value="Chromosome"/>
</dbReference>
<evidence type="ECO:0000256" key="1">
    <source>
        <dbReference type="ARBA" id="ARBA00022676"/>
    </source>
</evidence>
<keyword evidence="4" id="KW-0326">Glycosidase</keyword>
<keyword evidence="5" id="KW-1185">Reference proteome</keyword>
<keyword evidence="4" id="KW-0378">Hydrolase</keyword>
<dbReference type="InParanoid" id="C7QB68"/>
<sequence length="320" mass="35270">MSTPLGTTSPHGELFRRDPANPILTANDWPYQINTVFNPGATTSHDGETVLLCRVEDRRGLSHLTVARSPDGVHGWRVDPKPLLADDPADHTSMWGVEDCRITFVPELSAYVISYTAYGPSGPCVALATTEDFQSVEKLGVVMPPEDKNASLLPRRVNGEFCLYHRPVSARDGRADVWMSRSEDLRKWSSPEPVMAAREGAWWDAARMGLGPAPIETEHGWLGVYHGVKEMAAGPLYRAGLVLFDLENPAKVIRRSPQWVLGPATDYETHGDVPNVVFPTGMIHDEETGDLRLYYGAADSCIAMATASMDEVMDYLLQYG</sequence>
<dbReference type="RefSeq" id="WP_015796084.1">
    <property type="nucleotide sequence ID" value="NC_013131.1"/>
</dbReference>
<dbReference type="PANTHER" id="PTHR34106:SF5">
    <property type="entry name" value="GLYCOSIDASE"/>
    <property type="match status" value="1"/>
</dbReference>
<dbReference type="GO" id="GO:0016757">
    <property type="term" value="F:glycosyltransferase activity"/>
    <property type="evidence" value="ECO:0007669"/>
    <property type="project" value="UniProtKB-KW"/>
</dbReference>
<dbReference type="CDD" id="cd18615">
    <property type="entry name" value="GH130"/>
    <property type="match status" value="1"/>
</dbReference>
<dbReference type="AlphaFoldDB" id="C7QB68"/>
<accession>C7QB68</accession>
<keyword evidence="1" id="KW-0328">Glycosyltransferase</keyword>
<dbReference type="OrthoDB" id="9776657at2"/>
<dbReference type="InterPro" id="IPR023296">
    <property type="entry name" value="Glyco_hydro_beta-prop_sf"/>
</dbReference>
<dbReference type="PANTHER" id="PTHR34106">
    <property type="entry name" value="GLYCOSIDASE"/>
    <property type="match status" value="1"/>
</dbReference>
<comment type="similarity">
    <text evidence="3">Belongs to the glycosyl hydrolase 130 family.</text>
</comment>
<reference evidence="4 5" key="1">
    <citation type="journal article" date="2009" name="Stand. Genomic Sci.">
        <title>Complete genome sequence of Catenulispora acidiphila type strain (ID 139908).</title>
        <authorList>
            <person name="Copeland A."/>
            <person name="Lapidus A."/>
            <person name="Glavina Del Rio T."/>
            <person name="Nolan M."/>
            <person name="Lucas S."/>
            <person name="Chen F."/>
            <person name="Tice H."/>
            <person name="Cheng J.F."/>
            <person name="Bruce D."/>
            <person name="Goodwin L."/>
            <person name="Pitluck S."/>
            <person name="Mikhailova N."/>
            <person name="Pati A."/>
            <person name="Ivanova N."/>
            <person name="Mavromatis K."/>
            <person name="Chen A."/>
            <person name="Palaniappan K."/>
            <person name="Chain P."/>
            <person name="Land M."/>
            <person name="Hauser L."/>
            <person name="Chang Y.J."/>
            <person name="Jeffries C.D."/>
            <person name="Chertkov O."/>
            <person name="Brettin T."/>
            <person name="Detter J.C."/>
            <person name="Han C."/>
            <person name="Ali Z."/>
            <person name="Tindall B.J."/>
            <person name="Goker M."/>
            <person name="Bristow J."/>
            <person name="Eisen J.A."/>
            <person name="Markowitz V."/>
            <person name="Hugenholtz P."/>
            <person name="Kyrpides N.C."/>
            <person name="Klenk H.P."/>
        </authorList>
    </citation>
    <scope>NUCLEOTIDE SEQUENCE [LARGE SCALE GENOMIC DNA]</scope>
    <source>
        <strain evidence="5">DSM 44928 / JCM 14897 / NBRC 102108 / NRRL B-24433 / ID139908</strain>
    </source>
</reference>
<dbReference type="Pfam" id="PF04041">
    <property type="entry name" value="Glyco_hydro_130"/>
    <property type="match status" value="1"/>
</dbReference>
<dbReference type="eggNOG" id="COG2152">
    <property type="taxonomic scope" value="Bacteria"/>
</dbReference>
<dbReference type="Gene3D" id="2.115.10.20">
    <property type="entry name" value="Glycosyl hydrolase domain, family 43"/>
    <property type="match status" value="1"/>
</dbReference>